<keyword evidence="3 6" id="KW-0863">Zinc-finger</keyword>
<organism evidence="8 9">
    <name type="scientific">Lactuca virosa</name>
    <dbReference type="NCBI Taxonomy" id="75947"/>
    <lineage>
        <taxon>Eukaryota</taxon>
        <taxon>Viridiplantae</taxon>
        <taxon>Streptophyta</taxon>
        <taxon>Embryophyta</taxon>
        <taxon>Tracheophyta</taxon>
        <taxon>Spermatophyta</taxon>
        <taxon>Magnoliopsida</taxon>
        <taxon>eudicotyledons</taxon>
        <taxon>Gunneridae</taxon>
        <taxon>Pentapetalae</taxon>
        <taxon>asterids</taxon>
        <taxon>campanulids</taxon>
        <taxon>Asterales</taxon>
        <taxon>Asteraceae</taxon>
        <taxon>Cichorioideae</taxon>
        <taxon>Cichorieae</taxon>
        <taxon>Lactucinae</taxon>
        <taxon>Lactuca</taxon>
    </lineage>
</organism>
<evidence type="ECO:0000256" key="4">
    <source>
        <dbReference type="ARBA" id="ARBA00022833"/>
    </source>
</evidence>
<evidence type="ECO:0000256" key="2">
    <source>
        <dbReference type="ARBA" id="ARBA00022737"/>
    </source>
</evidence>
<evidence type="ECO:0000313" key="8">
    <source>
        <dbReference type="EMBL" id="CAH1451667.1"/>
    </source>
</evidence>
<feature type="domain" description="C3H1-type" evidence="7">
    <location>
        <begin position="130"/>
        <end position="156"/>
    </location>
</feature>
<dbReference type="SMART" id="SM00356">
    <property type="entry name" value="ZnF_C3H1"/>
    <property type="match status" value="2"/>
</dbReference>
<dbReference type="GO" id="GO:0008270">
    <property type="term" value="F:zinc ion binding"/>
    <property type="evidence" value="ECO:0007669"/>
    <property type="project" value="UniProtKB-KW"/>
</dbReference>
<keyword evidence="4 6" id="KW-0862">Zinc</keyword>
<protein>
    <recommendedName>
        <fullName evidence="7">C3H1-type domain-containing protein</fullName>
    </recommendedName>
</protein>
<evidence type="ECO:0000256" key="3">
    <source>
        <dbReference type="ARBA" id="ARBA00022771"/>
    </source>
</evidence>
<name>A0AAU9PPW7_9ASTR</name>
<dbReference type="GO" id="GO:0003677">
    <property type="term" value="F:DNA binding"/>
    <property type="evidence" value="ECO:0007669"/>
    <property type="project" value="UniProtKB-KW"/>
</dbReference>
<dbReference type="Pfam" id="PF25512">
    <property type="entry name" value="zf-CCCH_AtC3H23"/>
    <property type="match status" value="1"/>
</dbReference>
<evidence type="ECO:0000256" key="6">
    <source>
        <dbReference type="PROSITE-ProRule" id="PRU00723"/>
    </source>
</evidence>
<dbReference type="PANTHER" id="PTHR14493">
    <property type="entry name" value="UNKEMPT FAMILY MEMBER"/>
    <property type="match status" value="1"/>
</dbReference>
<evidence type="ECO:0000256" key="1">
    <source>
        <dbReference type="ARBA" id="ARBA00022723"/>
    </source>
</evidence>
<evidence type="ECO:0000256" key="5">
    <source>
        <dbReference type="ARBA" id="ARBA00023125"/>
    </source>
</evidence>
<dbReference type="AlphaFoldDB" id="A0AAU9PPW7"/>
<feature type="zinc finger region" description="C3H1-type" evidence="6">
    <location>
        <begin position="130"/>
        <end position="156"/>
    </location>
</feature>
<evidence type="ECO:0000313" key="9">
    <source>
        <dbReference type="Proteomes" id="UP001157418"/>
    </source>
</evidence>
<dbReference type="EMBL" id="CAKMRJ010005745">
    <property type="protein sequence ID" value="CAH1451667.1"/>
    <property type="molecule type" value="Genomic_DNA"/>
</dbReference>
<dbReference type="InterPro" id="IPR057444">
    <property type="entry name" value="Znf-CCCH_AtC3H23-like"/>
</dbReference>
<keyword evidence="2" id="KW-0677">Repeat</keyword>
<keyword evidence="1 6" id="KW-0479">Metal-binding</keyword>
<dbReference type="InterPro" id="IPR000571">
    <property type="entry name" value="Znf_CCCH"/>
</dbReference>
<evidence type="ECO:0000259" key="7">
    <source>
        <dbReference type="PROSITE" id="PS50103"/>
    </source>
</evidence>
<proteinExistence type="predicted"/>
<sequence>MVITGRETLNLHQSVGAGSHPWEMILEVPSANAFLPFSGSLMNDDGSAMFEELTTMQLHHLLSNVEMAEYGDHAYEVGEECGDIQMDDQFCMYEFKVKRCARGRSHDWTDCPYTHPGEKARRRDPRKFHYSGNPCSEFRKGSCVKGDLCEFAHGVFECWLHPSRYRTQPCKDGVLCRRRICFFAHTPEQLRILPPSRHVSTHSNRPESYDGSPRRLVTDSHFGSSPTSTLYFPHCSTPTDSPPMSPVSSLGPNPFADLASSMRNLQIGKARRLGMSLMNGSPYSSPHTPYAVRPTPSRPSLKALEVWEEGGATEERMMERVESGKGVRAQIYAKLSRENSLSIVEPFQVDDPVQVDDDQVDDVQVEVQVDDPSQHVDDAQVQVGDVQVEVVVPIQPVATRKRIRKYSERITKIGLRRKVLKKEGSTYHHLMVL</sequence>
<reference evidence="8 9" key="1">
    <citation type="submission" date="2022-01" db="EMBL/GenBank/DDBJ databases">
        <authorList>
            <person name="Xiong W."/>
            <person name="Schranz E."/>
        </authorList>
    </citation>
    <scope>NUCLEOTIDE SEQUENCE [LARGE SCALE GENOMIC DNA]</scope>
</reference>
<dbReference type="PANTHER" id="PTHR14493:SF147">
    <property type="entry name" value="ZINC FINGER CCCH DOMAIN-CONTAINING PROTEIN 23"/>
    <property type="match status" value="1"/>
</dbReference>
<keyword evidence="5" id="KW-0238">DNA-binding</keyword>
<dbReference type="GO" id="GO:0006355">
    <property type="term" value="P:regulation of DNA-templated transcription"/>
    <property type="evidence" value="ECO:0007669"/>
    <property type="project" value="UniProtKB-ARBA"/>
</dbReference>
<dbReference type="InterPro" id="IPR045234">
    <property type="entry name" value="Unkempt-like"/>
</dbReference>
<comment type="caution">
    <text evidence="8">The sequence shown here is derived from an EMBL/GenBank/DDBJ whole genome shotgun (WGS) entry which is preliminary data.</text>
</comment>
<dbReference type="Proteomes" id="UP001157418">
    <property type="component" value="Unassembled WGS sequence"/>
</dbReference>
<accession>A0AAU9PPW7</accession>
<dbReference type="Gene3D" id="3.30.1370.210">
    <property type="match status" value="1"/>
</dbReference>
<gene>
    <name evidence="8" type="ORF">LVIROSA_LOCUS37013</name>
</gene>
<dbReference type="FunFam" id="3.30.1370.210:FF:000009">
    <property type="entry name" value="Zinc finger CCCH domain-containing protein 66"/>
    <property type="match status" value="1"/>
</dbReference>
<keyword evidence="9" id="KW-1185">Reference proteome</keyword>
<dbReference type="PROSITE" id="PS50103">
    <property type="entry name" value="ZF_C3H1"/>
    <property type="match status" value="1"/>
</dbReference>